<organism evidence="1 2">
    <name type="scientific">Glossina austeni</name>
    <name type="common">Savannah tsetse fly</name>
    <dbReference type="NCBI Taxonomy" id="7395"/>
    <lineage>
        <taxon>Eukaryota</taxon>
        <taxon>Metazoa</taxon>
        <taxon>Ecdysozoa</taxon>
        <taxon>Arthropoda</taxon>
        <taxon>Hexapoda</taxon>
        <taxon>Insecta</taxon>
        <taxon>Pterygota</taxon>
        <taxon>Neoptera</taxon>
        <taxon>Endopterygota</taxon>
        <taxon>Diptera</taxon>
        <taxon>Brachycera</taxon>
        <taxon>Muscomorpha</taxon>
        <taxon>Hippoboscoidea</taxon>
        <taxon>Glossinidae</taxon>
        <taxon>Glossina</taxon>
    </lineage>
</organism>
<dbReference type="Proteomes" id="UP000078200">
    <property type="component" value="Unassembled WGS sequence"/>
</dbReference>
<reference evidence="1" key="1">
    <citation type="submission" date="2020-05" db="UniProtKB">
        <authorList>
            <consortium name="EnsemblMetazoa"/>
        </authorList>
    </citation>
    <scope>IDENTIFICATION</scope>
    <source>
        <strain evidence="1">TTRI</strain>
    </source>
</reference>
<evidence type="ECO:0000313" key="1">
    <source>
        <dbReference type="EnsemblMetazoa" id="GAUT005315-PA"/>
    </source>
</evidence>
<proteinExistence type="predicted"/>
<protein>
    <submittedName>
        <fullName evidence="1">Uncharacterized protein</fullName>
    </submittedName>
</protein>
<dbReference type="EnsemblMetazoa" id="GAUT005315-RA">
    <property type="protein sequence ID" value="GAUT005315-PA"/>
    <property type="gene ID" value="GAUT005315"/>
</dbReference>
<evidence type="ECO:0000313" key="2">
    <source>
        <dbReference type="Proteomes" id="UP000078200"/>
    </source>
</evidence>
<name>A0A1A9UHT3_GLOAU</name>
<sequence length="226" mass="24561">MTAIKEHMCANEQQRNFERIKKKKKLNDTKRILHLRHMQTAVNGTNGTNGATDRSITLKFHVIKKFMEFFSVYLKESPKLHTPCDKSTLELEKQQSYGYLTTELELGPCQAHMCYGTSIRSESFLKCSVSLTFLLSAGILDVPLLLPTPAPRSCGILEGESMSATLSPVLSCTSSRVGVSATNGPLGGQPGVNVAAEFNILLVESSSSTSSSFAVSLSSPFALPLL</sequence>
<dbReference type="VEuPathDB" id="VectorBase:GAUT005315"/>
<accession>A0A1A9UHT3</accession>
<dbReference type="AlphaFoldDB" id="A0A1A9UHT3"/>
<keyword evidence="2" id="KW-1185">Reference proteome</keyword>